<sequence length="817" mass="88488">MRRITGLDINGWHDFAVHDAKPDADDETAAGSSALNIIDGGTGTVVVAMHDPDAKDVTPHFIGGPQAMHSPIGRGNGWGKTGAPKRRISVRSLLEDLLSSNDGKERAAQWQATTLALTAQADEVVAIVPDRAELDETRQEFLLNALRRRGVSIRLLWHPVATLLAALEENLIPAPRDGMRVACIDHSDNGYVLQVLTLRALEGHPGLFAPERAETGKVVRTGPDAFGLQSLFTQAEAAVHAANPLAEFDRQGPSRMAWELLLEDVPPVEEEIIRLDNGSWTSLAPPQTDLHTVQLRLPPLDLADASAVLLTTPVGAGLREPIRRAVAAAAGGRPVLLMPREAAATGALLAGRRIEQGIPHYLDRLEQVSLAVLEGQDVVLTDLVPANALVAANREYVSAPVTGLGWPAGARNVTFYLRKGTEFRKWTTTDVSPPSRNQPVEVALRQMPAQGRAAVFVTSNDWDVLRSRPVFLDWSTLEHDPRSFEEIAEELKPKPVVPERVTGFAHIDRWTGSDRIAAFGPFIPEFELRDAARLREFLSKAALIDTGEPGAGFTRAHLLDFDGEPPEETDAALIKALDRALALVSSACLSAVSSRRPLPDNTLLLAATWAFGRCPLDLQDEILKAAHAYLDSRPHVFLETRSASTVILHGMGRIIKEKSRLERAIDLLLRQQPSKGNVAAALAALLSRPVATPAVLTEERIAKTAKFVAALLIELQESQKFGTVLNYALQITGGLLRCREQHPYALLRQNSKDADSIYKQLAGLKLLMESNPARIKQIGSKLGIIGNLMEMLSGSGGDSHILISIESLDADGDDAAA</sequence>
<protein>
    <submittedName>
        <fullName evidence="1">Uncharacterized protein</fullName>
    </submittedName>
</protein>
<dbReference type="EMBL" id="UGSK01000001">
    <property type="protein sequence ID" value="SUB00831.1"/>
    <property type="molecule type" value="Genomic_DNA"/>
</dbReference>
<accession>A0A378ZWC2</accession>
<dbReference type="AlphaFoldDB" id="A0A378ZWC2"/>
<organism evidence="1 2">
    <name type="scientific">Pannonibacter phragmitetus</name>
    <dbReference type="NCBI Taxonomy" id="121719"/>
    <lineage>
        <taxon>Bacteria</taxon>
        <taxon>Pseudomonadati</taxon>
        <taxon>Pseudomonadota</taxon>
        <taxon>Alphaproteobacteria</taxon>
        <taxon>Hyphomicrobiales</taxon>
        <taxon>Stappiaceae</taxon>
        <taxon>Pannonibacter</taxon>
    </lineage>
</organism>
<dbReference type="RefSeq" id="WP_019966427.1">
    <property type="nucleotide sequence ID" value="NZ_UGSK01000001.1"/>
</dbReference>
<reference evidence="1 2" key="1">
    <citation type="submission" date="2018-06" db="EMBL/GenBank/DDBJ databases">
        <authorList>
            <consortium name="Pathogen Informatics"/>
            <person name="Doyle S."/>
        </authorList>
    </citation>
    <scope>NUCLEOTIDE SEQUENCE [LARGE SCALE GENOMIC DNA]</scope>
    <source>
        <strain evidence="1 2">NCTC13350</strain>
    </source>
</reference>
<evidence type="ECO:0000313" key="1">
    <source>
        <dbReference type="EMBL" id="SUB00831.1"/>
    </source>
</evidence>
<evidence type="ECO:0000313" key="2">
    <source>
        <dbReference type="Proteomes" id="UP000255000"/>
    </source>
</evidence>
<proteinExistence type="predicted"/>
<dbReference type="Proteomes" id="UP000255000">
    <property type="component" value="Unassembled WGS sequence"/>
</dbReference>
<dbReference type="OrthoDB" id="5523400at2"/>
<gene>
    <name evidence="1" type="ORF">NCTC13350_01756</name>
</gene>
<name>A0A378ZWC2_9HYPH</name>